<dbReference type="Gene3D" id="3.40.50.1110">
    <property type="entry name" value="SGNH hydrolase"/>
    <property type="match status" value="1"/>
</dbReference>
<sequence>MKLVKIIAISALLSTILWSSGVILTLNNYFFSSTSSFSAKQQSSNELLPSSDLLIVGLGDSLTRGTGDTTGNGYISYMLEDLTQKSSQPIQLSNLAIKGYTSQQLVEQVQQSEVQRQIQQSTIILLSIGGNDLFQGGEALMNVSESSIDVSVNQYINNLNKIYSTLRSLNKHATIFHIGLYNPFSELDHSALTSSAVRDWNFKTEELAATYKDIIVVPTFDLFQLNVQDYLYSDQFHPNSKGYQLIGERISSLITFHEEEKGNE</sequence>
<dbReference type="InterPro" id="IPR013830">
    <property type="entry name" value="SGNH_hydro"/>
</dbReference>
<proteinExistence type="predicted"/>
<evidence type="ECO:0000313" key="3">
    <source>
        <dbReference type="Proteomes" id="UP001312865"/>
    </source>
</evidence>
<reference evidence="2 3" key="1">
    <citation type="journal article" date="2018" name="J. Microbiol.">
        <title>Bacillus spongiae sp. nov., isolated from sponge of Jeju Island.</title>
        <authorList>
            <person name="Lee G.E."/>
            <person name="Im W.T."/>
            <person name="Park J.S."/>
        </authorList>
    </citation>
    <scope>NUCLEOTIDE SEQUENCE [LARGE SCALE GENOMIC DNA]</scope>
    <source>
        <strain evidence="2 3">135PIL107-10</strain>
    </source>
</reference>
<dbReference type="SUPFAM" id="SSF52266">
    <property type="entry name" value="SGNH hydrolase"/>
    <property type="match status" value="1"/>
</dbReference>
<keyword evidence="3" id="KW-1185">Reference proteome</keyword>
<dbReference type="RefSeq" id="WP_336587319.1">
    <property type="nucleotide sequence ID" value="NZ_JBBAXC010000009.1"/>
</dbReference>
<dbReference type="EMBL" id="JBBAXC010000009">
    <property type="protein sequence ID" value="MEI5907886.1"/>
    <property type="molecule type" value="Genomic_DNA"/>
</dbReference>
<dbReference type="InterPro" id="IPR051532">
    <property type="entry name" value="Ester_Hydrolysis_Enzymes"/>
</dbReference>
<dbReference type="PANTHER" id="PTHR30383:SF27">
    <property type="entry name" value="SPORE GERMINATION LIPASE LIPC"/>
    <property type="match status" value="1"/>
</dbReference>
<protein>
    <submittedName>
        <fullName evidence="2">GDSL-type esterase/lipase family protein</fullName>
    </submittedName>
</protein>
<accession>A0ABU8HFD5</accession>
<dbReference type="Pfam" id="PF13472">
    <property type="entry name" value="Lipase_GDSL_2"/>
    <property type="match status" value="1"/>
</dbReference>
<dbReference type="PANTHER" id="PTHR30383">
    <property type="entry name" value="THIOESTERASE 1/PROTEASE 1/LYSOPHOSPHOLIPASE L1"/>
    <property type="match status" value="1"/>
</dbReference>
<feature type="domain" description="SGNH hydrolase-type esterase" evidence="1">
    <location>
        <begin position="58"/>
        <end position="245"/>
    </location>
</feature>
<gene>
    <name evidence="2" type="ORF">WAK64_12555</name>
</gene>
<evidence type="ECO:0000313" key="2">
    <source>
        <dbReference type="EMBL" id="MEI5907886.1"/>
    </source>
</evidence>
<evidence type="ECO:0000259" key="1">
    <source>
        <dbReference type="Pfam" id="PF13472"/>
    </source>
</evidence>
<dbReference type="Proteomes" id="UP001312865">
    <property type="component" value="Unassembled WGS sequence"/>
</dbReference>
<dbReference type="InterPro" id="IPR036514">
    <property type="entry name" value="SGNH_hydro_sf"/>
</dbReference>
<organism evidence="2 3">
    <name type="scientific">Bacillus spongiae</name>
    <dbReference type="NCBI Taxonomy" id="2683610"/>
    <lineage>
        <taxon>Bacteria</taxon>
        <taxon>Bacillati</taxon>
        <taxon>Bacillota</taxon>
        <taxon>Bacilli</taxon>
        <taxon>Bacillales</taxon>
        <taxon>Bacillaceae</taxon>
        <taxon>Bacillus</taxon>
    </lineage>
</organism>
<comment type="caution">
    <text evidence="2">The sequence shown here is derived from an EMBL/GenBank/DDBJ whole genome shotgun (WGS) entry which is preliminary data.</text>
</comment>
<name>A0ABU8HFD5_9BACI</name>